<reference evidence="2 3" key="1">
    <citation type="journal article" date="2011" name="Genome Res.">
        <title>Phylogeny-wide analysis of social amoeba genomes highlights ancient origins for complex intercellular communication.</title>
        <authorList>
            <person name="Heidel A.J."/>
            <person name="Lawal H.M."/>
            <person name="Felder M."/>
            <person name="Schilde C."/>
            <person name="Helps N.R."/>
            <person name="Tunggal B."/>
            <person name="Rivero F."/>
            <person name="John U."/>
            <person name="Schleicher M."/>
            <person name="Eichinger L."/>
            <person name="Platzer M."/>
            <person name="Noegel A.A."/>
            <person name="Schaap P."/>
            <person name="Gloeckner G."/>
        </authorList>
    </citation>
    <scope>NUCLEOTIDE SEQUENCE [LARGE SCALE GENOMIC DNA]</scope>
    <source>
        <strain evidence="3">ATCC 26659 / Pp 5 / PN500</strain>
    </source>
</reference>
<dbReference type="Proteomes" id="UP000001396">
    <property type="component" value="Unassembled WGS sequence"/>
</dbReference>
<comment type="caution">
    <text evidence="2">The sequence shown here is derived from an EMBL/GenBank/DDBJ whole genome shotgun (WGS) entry which is preliminary data.</text>
</comment>
<dbReference type="GeneID" id="31356567"/>
<feature type="compositionally biased region" description="Low complexity" evidence="1">
    <location>
        <begin position="192"/>
        <end position="210"/>
    </location>
</feature>
<dbReference type="EMBL" id="ADBJ01000004">
    <property type="protein sequence ID" value="EFA85806.1"/>
    <property type="molecule type" value="Genomic_DNA"/>
</dbReference>
<feature type="region of interest" description="Disordered" evidence="1">
    <location>
        <begin position="92"/>
        <end position="326"/>
    </location>
</feature>
<feature type="compositionally biased region" description="Low complexity" evidence="1">
    <location>
        <begin position="243"/>
        <end position="252"/>
    </location>
</feature>
<dbReference type="RefSeq" id="XP_020437912.1">
    <property type="nucleotide sequence ID" value="XM_020572054.1"/>
</dbReference>
<accession>D3AXX9</accession>
<evidence type="ECO:0000256" key="1">
    <source>
        <dbReference type="SAM" id="MobiDB-lite"/>
    </source>
</evidence>
<dbReference type="OMA" id="DHQHHGY"/>
<protein>
    <submittedName>
        <fullName evidence="2">Uncharacterized protein</fullName>
    </submittedName>
</protein>
<keyword evidence="3" id="KW-1185">Reference proteome</keyword>
<gene>
    <name evidence="2" type="ORF">PPL_01037</name>
</gene>
<dbReference type="InParanoid" id="D3AXX9"/>
<feature type="compositionally biased region" description="Low complexity" evidence="1">
    <location>
        <begin position="162"/>
        <end position="182"/>
    </location>
</feature>
<evidence type="ECO:0000313" key="2">
    <source>
        <dbReference type="EMBL" id="EFA85806.1"/>
    </source>
</evidence>
<organism evidence="2 3">
    <name type="scientific">Heterostelium pallidum (strain ATCC 26659 / Pp 5 / PN500)</name>
    <name type="common">Cellular slime mold</name>
    <name type="synonym">Polysphondylium pallidum</name>
    <dbReference type="NCBI Taxonomy" id="670386"/>
    <lineage>
        <taxon>Eukaryota</taxon>
        <taxon>Amoebozoa</taxon>
        <taxon>Evosea</taxon>
        <taxon>Eumycetozoa</taxon>
        <taxon>Dictyostelia</taxon>
        <taxon>Acytosteliales</taxon>
        <taxon>Acytosteliaceae</taxon>
        <taxon>Heterostelium</taxon>
    </lineage>
</organism>
<sequence length="326" mass="36319">MASNKYYGSPIPPPNYQRRPQPNYYQGVHPIPATYPPKGGMVLPPSPSMLNEQFITPQGIQVTFNPETGQYKAYEQKTFINAPLSAHEIAIGKHQGPPTQPQFLPKNMQAQPYGPPPQGMYQQPQQRPPQQRPGMQAPPPPPQPQQFQQRPGMQAPPPPPQSQQGMYRQPQQRPPQQQMPYPQSVPLPPPQRQQQQQQQQPQQMPSYMQRFQSQKFVADPNSNRGPPPPPQLNGYNMAQAPMQQQQKTTAIPQQPPMNANPNVYNVNKPPSIQTEAQPTAVTDQEPFALPPLKSSAVPPKTNEVPKLEEIPSSSASSKVPPPTPTI</sequence>
<evidence type="ECO:0000313" key="3">
    <source>
        <dbReference type="Proteomes" id="UP000001396"/>
    </source>
</evidence>
<proteinExistence type="predicted"/>
<dbReference type="AlphaFoldDB" id="D3AXX9"/>
<feature type="compositionally biased region" description="Polar residues" evidence="1">
    <location>
        <begin position="211"/>
        <end position="224"/>
    </location>
</feature>
<name>D3AXX9_HETP5</name>
<feature type="compositionally biased region" description="Pro residues" evidence="1">
    <location>
        <begin position="126"/>
        <end position="144"/>
    </location>
</feature>
<feature type="compositionally biased region" description="Polar residues" evidence="1">
    <location>
        <begin position="257"/>
        <end position="282"/>
    </location>
</feature>
<feature type="region of interest" description="Disordered" evidence="1">
    <location>
        <begin position="1"/>
        <end position="22"/>
    </location>
</feature>